<keyword evidence="8" id="KW-0732">Signal</keyword>
<keyword evidence="7" id="KW-0325">Glycoprotein</keyword>
<reference evidence="9" key="1">
    <citation type="submission" date="2022-08" db="EMBL/GenBank/DDBJ databases">
        <authorList>
            <consortium name="DOE Joint Genome Institute"/>
            <person name="Min B."/>
            <person name="Riley R."/>
            <person name="Sierra-Patev S."/>
            <person name="Naranjo-Ortiz M."/>
            <person name="Looney B."/>
            <person name="Konkel Z."/>
            <person name="Slot J.C."/>
            <person name="Sakamoto Y."/>
            <person name="Steenwyk J.L."/>
            <person name="Rokas A."/>
            <person name="Carro J."/>
            <person name="Camarero S."/>
            <person name="Ferreira P."/>
            <person name="Molpeceres G."/>
            <person name="Ruiz-Duenas F.J."/>
            <person name="Serrano A."/>
            <person name="Henrissat B."/>
            <person name="Drula E."/>
            <person name="Hughes K.W."/>
            <person name="Mata J.L."/>
            <person name="Ishikawa N.K."/>
            <person name="Vargas-Isla R."/>
            <person name="Ushijima S."/>
            <person name="Smith C.A."/>
            <person name="Ahrendt S."/>
            <person name="Andreopoulos W."/>
            <person name="He G."/>
            <person name="Labutti K."/>
            <person name="Lipzen A."/>
            <person name="Ng V."/>
            <person name="Sandor L."/>
            <person name="Barry K."/>
            <person name="Martinez A.T."/>
            <person name="Xiao Y."/>
            <person name="Gibbons J.G."/>
            <person name="Terashima K."/>
            <person name="Hibbett D.S."/>
            <person name="Grigoriev I.V."/>
        </authorList>
    </citation>
    <scope>NUCLEOTIDE SEQUENCE</scope>
    <source>
        <strain evidence="9">TFB9207</strain>
    </source>
</reference>
<evidence type="ECO:0000313" key="10">
    <source>
        <dbReference type="Proteomes" id="UP001163846"/>
    </source>
</evidence>
<dbReference type="PANTHER" id="PTHR33146:SF26">
    <property type="entry name" value="ENDONUCLEASE 4"/>
    <property type="match status" value="1"/>
</dbReference>
<feature type="chain" id="PRO_5041422433" evidence="8">
    <location>
        <begin position="26"/>
        <end position="310"/>
    </location>
</feature>
<evidence type="ECO:0000256" key="2">
    <source>
        <dbReference type="ARBA" id="ARBA00022722"/>
    </source>
</evidence>
<dbReference type="PANTHER" id="PTHR33146">
    <property type="entry name" value="ENDONUCLEASE 4"/>
    <property type="match status" value="1"/>
</dbReference>
<dbReference type="SUPFAM" id="SSF48537">
    <property type="entry name" value="Phospholipase C/P1 nuclease"/>
    <property type="match status" value="1"/>
</dbReference>
<dbReference type="Proteomes" id="UP001163846">
    <property type="component" value="Unassembled WGS sequence"/>
</dbReference>
<dbReference type="GO" id="GO:0046872">
    <property type="term" value="F:metal ion binding"/>
    <property type="evidence" value="ECO:0007669"/>
    <property type="project" value="UniProtKB-KW"/>
</dbReference>
<evidence type="ECO:0000313" key="9">
    <source>
        <dbReference type="EMBL" id="KAJ3839247.1"/>
    </source>
</evidence>
<comment type="similarity">
    <text evidence="1">Belongs to the nuclease type I family.</text>
</comment>
<dbReference type="GO" id="GO:0016788">
    <property type="term" value="F:hydrolase activity, acting on ester bonds"/>
    <property type="evidence" value="ECO:0007669"/>
    <property type="project" value="InterPro"/>
</dbReference>
<evidence type="ECO:0000256" key="3">
    <source>
        <dbReference type="ARBA" id="ARBA00022723"/>
    </source>
</evidence>
<evidence type="ECO:0000256" key="1">
    <source>
        <dbReference type="ARBA" id="ARBA00009547"/>
    </source>
</evidence>
<sequence length="310" mass="34096">MKFALPSIVPGLTLLLASGPGQVYAWGMKGHEAVGFIAMKFLAPEASKFVQTSLRGSQYHSSLGLAAPWADEVRRQKGYAWTAPLHFVDAEDDPPTSCSVNPTRDCTGHGCILTAIANYTSRVVDTSLDDSERQEALKFIDHFIGDIGQPLHVEGIDRGGNGIHVTCAGRKSNLHSVYDGIIDKLLDDQYDSSVIQWVDSLVNRIKVHWITCQPGSGFIQRSVNAQTMLTLDSNSFGDDDTLNCPLVWAKESNAYDCSFVWTYDSYDDLCSDENEYYSGAVPIIESQIAKQGYRLAAWLNVLFDGETSLP</sequence>
<dbReference type="InterPro" id="IPR003154">
    <property type="entry name" value="S1/P1nuclease"/>
</dbReference>
<accession>A0AA38UEY8</accession>
<dbReference type="CDD" id="cd11010">
    <property type="entry name" value="S1-P1_nuclease"/>
    <property type="match status" value="1"/>
</dbReference>
<dbReference type="GO" id="GO:0004519">
    <property type="term" value="F:endonuclease activity"/>
    <property type="evidence" value="ECO:0007669"/>
    <property type="project" value="UniProtKB-KW"/>
</dbReference>
<evidence type="ECO:0000256" key="4">
    <source>
        <dbReference type="ARBA" id="ARBA00022759"/>
    </source>
</evidence>
<evidence type="ECO:0000256" key="5">
    <source>
        <dbReference type="ARBA" id="ARBA00022801"/>
    </source>
</evidence>
<dbReference type="GO" id="GO:0006308">
    <property type="term" value="P:DNA catabolic process"/>
    <property type="evidence" value="ECO:0007669"/>
    <property type="project" value="InterPro"/>
</dbReference>
<protein>
    <submittedName>
        <fullName evidence="9">Nuclease Le3</fullName>
    </submittedName>
</protein>
<dbReference type="EMBL" id="MU806139">
    <property type="protein sequence ID" value="KAJ3839247.1"/>
    <property type="molecule type" value="Genomic_DNA"/>
</dbReference>
<dbReference type="Pfam" id="PF02265">
    <property type="entry name" value="S1-P1_nuclease"/>
    <property type="match status" value="1"/>
</dbReference>
<evidence type="ECO:0000256" key="6">
    <source>
        <dbReference type="ARBA" id="ARBA00023157"/>
    </source>
</evidence>
<keyword evidence="2" id="KW-0540">Nuclease</keyword>
<keyword evidence="10" id="KW-1185">Reference proteome</keyword>
<proteinExistence type="inferred from homology"/>
<keyword evidence="3" id="KW-0479">Metal-binding</keyword>
<gene>
    <name evidence="9" type="ORF">F5878DRAFT_582067</name>
</gene>
<dbReference type="AlphaFoldDB" id="A0AA38UEY8"/>
<name>A0AA38UEY8_9AGAR</name>
<evidence type="ECO:0000256" key="7">
    <source>
        <dbReference type="ARBA" id="ARBA00023180"/>
    </source>
</evidence>
<evidence type="ECO:0000256" key="8">
    <source>
        <dbReference type="SAM" id="SignalP"/>
    </source>
</evidence>
<feature type="signal peptide" evidence="8">
    <location>
        <begin position="1"/>
        <end position="25"/>
    </location>
</feature>
<keyword evidence="4" id="KW-0255">Endonuclease</keyword>
<keyword evidence="6" id="KW-1015">Disulfide bond</keyword>
<dbReference type="Gene3D" id="1.10.575.10">
    <property type="entry name" value="P1 Nuclease"/>
    <property type="match status" value="1"/>
</dbReference>
<dbReference type="GO" id="GO:0003676">
    <property type="term" value="F:nucleic acid binding"/>
    <property type="evidence" value="ECO:0007669"/>
    <property type="project" value="InterPro"/>
</dbReference>
<organism evidence="9 10">
    <name type="scientific">Lentinula raphanica</name>
    <dbReference type="NCBI Taxonomy" id="153919"/>
    <lineage>
        <taxon>Eukaryota</taxon>
        <taxon>Fungi</taxon>
        <taxon>Dikarya</taxon>
        <taxon>Basidiomycota</taxon>
        <taxon>Agaricomycotina</taxon>
        <taxon>Agaricomycetes</taxon>
        <taxon>Agaricomycetidae</taxon>
        <taxon>Agaricales</taxon>
        <taxon>Marasmiineae</taxon>
        <taxon>Omphalotaceae</taxon>
        <taxon>Lentinula</taxon>
    </lineage>
</organism>
<dbReference type="InterPro" id="IPR008947">
    <property type="entry name" value="PLipase_C/P1_nuclease_dom_sf"/>
</dbReference>
<keyword evidence="5" id="KW-0378">Hydrolase</keyword>
<comment type="caution">
    <text evidence="9">The sequence shown here is derived from an EMBL/GenBank/DDBJ whole genome shotgun (WGS) entry which is preliminary data.</text>
</comment>